<evidence type="ECO:0000313" key="2">
    <source>
        <dbReference type="Proteomes" id="UP000298663"/>
    </source>
</evidence>
<reference evidence="1 2" key="2">
    <citation type="journal article" date="2019" name="G3 (Bethesda)">
        <title>Hybrid Assembly of the Genome of the Entomopathogenic Nematode Steinernema carpocapsae Identifies the X-Chromosome.</title>
        <authorList>
            <person name="Serra L."/>
            <person name="Macchietto M."/>
            <person name="Macias-Munoz A."/>
            <person name="McGill C.J."/>
            <person name="Rodriguez I.M."/>
            <person name="Rodriguez B."/>
            <person name="Murad R."/>
            <person name="Mortazavi A."/>
        </authorList>
    </citation>
    <scope>NUCLEOTIDE SEQUENCE [LARGE SCALE GENOMIC DNA]</scope>
    <source>
        <strain evidence="1 2">ALL</strain>
    </source>
</reference>
<accession>A0A4U5MC65</accession>
<dbReference type="EMBL" id="AZBU02000008">
    <property type="protein sequence ID" value="TKR66700.1"/>
    <property type="molecule type" value="Genomic_DNA"/>
</dbReference>
<reference evidence="1 2" key="1">
    <citation type="journal article" date="2015" name="Genome Biol.">
        <title>Comparative genomics of Steinernema reveals deeply conserved gene regulatory networks.</title>
        <authorList>
            <person name="Dillman A.R."/>
            <person name="Macchietto M."/>
            <person name="Porter C.F."/>
            <person name="Rogers A."/>
            <person name="Williams B."/>
            <person name="Antoshechkin I."/>
            <person name="Lee M.M."/>
            <person name="Goodwin Z."/>
            <person name="Lu X."/>
            <person name="Lewis E.E."/>
            <person name="Goodrich-Blair H."/>
            <person name="Stock S.P."/>
            <person name="Adams B.J."/>
            <person name="Sternberg P.W."/>
            <person name="Mortazavi A."/>
        </authorList>
    </citation>
    <scope>NUCLEOTIDE SEQUENCE [LARGE SCALE GENOMIC DNA]</scope>
    <source>
        <strain evidence="1 2">ALL</strain>
    </source>
</reference>
<sequence length="170" mass="19862">MVYTIGSRADYRFRDIPIYRSSFSFEPGVWRKNTLRQSKRRKLPPVQVRPKNWFWLDSRVYLLERVMRERGGVRVMDASLGGGFKGRFLGGYKVTLEAWIRKSLLVKARNVRHGVLVSRGECLLVEMTLIFKLFKCSRGHKVNSGTSFGLVVLYREFYNVVVNRNANFSF</sequence>
<comment type="caution">
    <text evidence="1">The sequence shown here is derived from an EMBL/GenBank/DDBJ whole genome shotgun (WGS) entry which is preliminary data.</text>
</comment>
<protein>
    <submittedName>
        <fullName evidence="1">Uncharacterized protein</fullName>
    </submittedName>
</protein>
<organism evidence="1 2">
    <name type="scientific">Steinernema carpocapsae</name>
    <name type="common">Entomopathogenic nematode</name>
    <dbReference type="NCBI Taxonomy" id="34508"/>
    <lineage>
        <taxon>Eukaryota</taxon>
        <taxon>Metazoa</taxon>
        <taxon>Ecdysozoa</taxon>
        <taxon>Nematoda</taxon>
        <taxon>Chromadorea</taxon>
        <taxon>Rhabditida</taxon>
        <taxon>Tylenchina</taxon>
        <taxon>Panagrolaimomorpha</taxon>
        <taxon>Strongyloidoidea</taxon>
        <taxon>Steinernematidae</taxon>
        <taxon>Steinernema</taxon>
    </lineage>
</organism>
<gene>
    <name evidence="1" type="ORF">L596_022952</name>
</gene>
<evidence type="ECO:0000313" key="1">
    <source>
        <dbReference type="EMBL" id="TKR66700.1"/>
    </source>
</evidence>
<dbReference type="Proteomes" id="UP000298663">
    <property type="component" value="Unassembled WGS sequence"/>
</dbReference>
<name>A0A4U5MC65_STECR</name>
<dbReference type="AlphaFoldDB" id="A0A4U5MC65"/>
<proteinExistence type="predicted"/>
<keyword evidence="2" id="KW-1185">Reference proteome</keyword>